<dbReference type="SUPFAM" id="SSF143842">
    <property type="entry name" value="YwmB-like"/>
    <property type="match status" value="1"/>
</dbReference>
<dbReference type="InterPro" id="IPR014794">
    <property type="entry name" value="DUF1779"/>
</dbReference>
<evidence type="ECO:0008006" key="3">
    <source>
        <dbReference type="Google" id="ProtNLM"/>
    </source>
</evidence>
<accession>A0A6N3ERK3</accession>
<organism evidence="2">
    <name type="scientific">Intestinibacter bartlettii</name>
    <dbReference type="NCBI Taxonomy" id="261299"/>
    <lineage>
        <taxon>Bacteria</taxon>
        <taxon>Bacillati</taxon>
        <taxon>Bacillota</taxon>
        <taxon>Clostridia</taxon>
        <taxon>Peptostreptococcales</taxon>
        <taxon>Peptostreptococcaceae</taxon>
        <taxon>Intestinibacter</taxon>
    </lineage>
</organism>
<name>A0A6N3ERK3_9FIRM</name>
<dbReference type="AlphaFoldDB" id="A0A6N3ERK3"/>
<keyword evidence="1" id="KW-0812">Transmembrane</keyword>
<reference evidence="2" key="1">
    <citation type="submission" date="2019-11" db="EMBL/GenBank/DDBJ databases">
        <authorList>
            <person name="Feng L."/>
        </authorList>
    </citation>
    <scope>NUCLEOTIDE SEQUENCE</scope>
    <source>
        <strain evidence="2">IbartlettiiLFYP30</strain>
    </source>
</reference>
<keyword evidence="1" id="KW-0472">Membrane</keyword>
<evidence type="ECO:0000313" key="2">
    <source>
        <dbReference type="EMBL" id="VYU40327.1"/>
    </source>
</evidence>
<dbReference type="InterPro" id="IPR036209">
    <property type="entry name" value="YwmB-like_sf"/>
</dbReference>
<proteinExistence type="predicted"/>
<gene>
    <name evidence="2" type="ORF">IBLFYP30_02549</name>
</gene>
<sequence>MKLFKSIIYICLITISLCSVAMIYGETKQSQWIDKFIDSFELTNSNFKFYNIKANMMIEKDIDMNELQNICLLIAQNLTNNKDEVCLKTEKSQVYVNYNDKNTGISIVGIKKNAKESYIIVDILNNKVYKNIENIYTKLENELSEYSNDVDINVCIAGEYTKKLKKAKISDILQKILYNMYAEKISDIEEENFLSVNAYSKLLKENNLKYLDREINLNIGIRYSEDDDKTMIYIATPIIKIDY</sequence>
<protein>
    <recommendedName>
        <fullName evidence="3">TATA-box binding</fullName>
    </recommendedName>
</protein>
<feature type="transmembrane region" description="Helical" evidence="1">
    <location>
        <begin position="6"/>
        <end position="25"/>
    </location>
</feature>
<dbReference type="EMBL" id="CACRUE010000036">
    <property type="protein sequence ID" value="VYU40327.1"/>
    <property type="molecule type" value="Genomic_DNA"/>
</dbReference>
<evidence type="ECO:0000256" key="1">
    <source>
        <dbReference type="SAM" id="Phobius"/>
    </source>
</evidence>
<keyword evidence="1" id="KW-1133">Transmembrane helix</keyword>
<dbReference type="Pfam" id="PF08680">
    <property type="entry name" value="DUF1779"/>
    <property type="match status" value="1"/>
</dbReference>
<dbReference type="RefSeq" id="WP_022070816.1">
    <property type="nucleotide sequence ID" value="NZ_CABIXZ010000005.1"/>
</dbReference>
<dbReference type="Gene3D" id="3.30.360.40">
    <property type="entry name" value="YwmB-like"/>
    <property type="match status" value="1"/>
</dbReference>